<dbReference type="AlphaFoldDB" id="A0A2J5HV06"/>
<keyword evidence="1" id="KW-0812">Transmembrane</keyword>
<dbReference type="EMBL" id="KZ559540">
    <property type="protein sequence ID" value="PLN81127.1"/>
    <property type="molecule type" value="Genomic_DNA"/>
</dbReference>
<organism evidence="2 3">
    <name type="scientific">Aspergillus taichungensis</name>
    <dbReference type="NCBI Taxonomy" id="482145"/>
    <lineage>
        <taxon>Eukaryota</taxon>
        <taxon>Fungi</taxon>
        <taxon>Dikarya</taxon>
        <taxon>Ascomycota</taxon>
        <taxon>Pezizomycotina</taxon>
        <taxon>Eurotiomycetes</taxon>
        <taxon>Eurotiomycetidae</taxon>
        <taxon>Eurotiales</taxon>
        <taxon>Aspergillaceae</taxon>
        <taxon>Aspergillus</taxon>
        <taxon>Aspergillus subgen. Circumdati</taxon>
    </lineage>
</organism>
<protein>
    <submittedName>
        <fullName evidence="2">Uncharacterized protein</fullName>
    </submittedName>
</protein>
<evidence type="ECO:0000256" key="1">
    <source>
        <dbReference type="SAM" id="Phobius"/>
    </source>
</evidence>
<accession>A0A2J5HV06</accession>
<name>A0A2J5HV06_9EURO</name>
<feature type="transmembrane region" description="Helical" evidence="1">
    <location>
        <begin position="22"/>
        <end position="50"/>
    </location>
</feature>
<keyword evidence="1" id="KW-1133">Transmembrane helix</keyword>
<keyword evidence="3" id="KW-1185">Reference proteome</keyword>
<gene>
    <name evidence="2" type="ORF">BDW42DRAFT_169636</name>
</gene>
<evidence type="ECO:0000313" key="2">
    <source>
        <dbReference type="EMBL" id="PLN81127.1"/>
    </source>
</evidence>
<proteinExistence type="predicted"/>
<dbReference type="Proteomes" id="UP000235023">
    <property type="component" value="Unassembled WGS sequence"/>
</dbReference>
<reference evidence="3" key="1">
    <citation type="submission" date="2017-12" db="EMBL/GenBank/DDBJ databases">
        <authorList>
            <consortium name="DOE Joint Genome Institute"/>
            <person name="Mondo S.J."/>
            <person name="Kjaerbolling I."/>
            <person name="Vesth T.C."/>
            <person name="Frisvad J.C."/>
            <person name="Nybo J.L."/>
            <person name="Theobald S."/>
            <person name="Kuo A."/>
            <person name="Bowyer P."/>
            <person name="Matsuda Y."/>
            <person name="Lyhne E.K."/>
            <person name="Kogle M.E."/>
            <person name="Clum A."/>
            <person name="Lipzen A."/>
            <person name="Salamov A."/>
            <person name="Ngan C.Y."/>
            <person name="Daum C."/>
            <person name="Chiniquy J."/>
            <person name="Barry K."/>
            <person name="LaButti K."/>
            <person name="Haridas S."/>
            <person name="Simmons B.A."/>
            <person name="Magnuson J.K."/>
            <person name="Mortensen U.H."/>
            <person name="Larsen T.O."/>
            <person name="Grigoriev I.V."/>
            <person name="Baker S.E."/>
            <person name="Andersen M.R."/>
            <person name="Nordberg H.P."/>
            <person name="Cantor M.N."/>
            <person name="Hua S.X."/>
        </authorList>
    </citation>
    <scope>NUCLEOTIDE SEQUENCE [LARGE SCALE GENOMIC DNA]</scope>
    <source>
        <strain evidence="3">IBT 19404</strain>
    </source>
</reference>
<sequence length="81" mass="9058">MILIPPWAGLGWLCKSPFETSLAVRCQVCMLLFVSSTGVALFPLSIYFGLQRDRVCPRTPMADPIPLCCHARFEIQCLKCP</sequence>
<evidence type="ECO:0000313" key="3">
    <source>
        <dbReference type="Proteomes" id="UP000235023"/>
    </source>
</evidence>
<keyword evidence="1" id="KW-0472">Membrane</keyword>